<accession>A0A9P4JF86</accession>
<feature type="non-terminal residue" evidence="3">
    <location>
        <position position="325"/>
    </location>
</feature>
<proteinExistence type="predicted"/>
<organism evidence="3 4">
    <name type="scientific">Delitschia confertaspora ATCC 74209</name>
    <dbReference type="NCBI Taxonomy" id="1513339"/>
    <lineage>
        <taxon>Eukaryota</taxon>
        <taxon>Fungi</taxon>
        <taxon>Dikarya</taxon>
        <taxon>Ascomycota</taxon>
        <taxon>Pezizomycotina</taxon>
        <taxon>Dothideomycetes</taxon>
        <taxon>Pleosporomycetidae</taxon>
        <taxon>Pleosporales</taxon>
        <taxon>Delitschiaceae</taxon>
        <taxon>Delitschia</taxon>
    </lineage>
</organism>
<dbReference type="InterPro" id="IPR044688">
    <property type="entry name" value="SCI-1-like"/>
</dbReference>
<dbReference type="Proteomes" id="UP000799536">
    <property type="component" value="Unassembled WGS sequence"/>
</dbReference>
<dbReference type="EMBL" id="ML994151">
    <property type="protein sequence ID" value="KAF2198348.1"/>
    <property type="molecule type" value="Genomic_DNA"/>
</dbReference>
<evidence type="ECO:0000256" key="1">
    <source>
        <dbReference type="SAM" id="Coils"/>
    </source>
</evidence>
<feature type="compositionally biased region" description="Basic residues" evidence="2">
    <location>
        <begin position="1"/>
        <end position="41"/>
    </location>
</feature>
<dbReference type="PANTHER" id="PTHR34117">
    <property type="entry name" value="STYLE CELL-CYCLE INHIBITOR 1"/>
    <property type="match status" value="1"/>
</dbReference>
<feature type="compositionally biased region" description="Basic and acidic residues" evidence="2">
    <location>
        <begin position="180"/>
        <end position="251"/>
    </location>
</feature>
<sequence>SRSRSPRGHARSKHKQRRSRSPRRGEHSRHKRRRSRSRSRSRSWPVNLPFGAQSLPKDDFAEYEPLFSTYLRMQKNLHIEDLDDREIRGRWKSFVGKWNRGDLEEGWYDPKTQETAKAVLRPGRSSRLSQDRPSEPGNYVPPPRNEPTAAGNAESDSDDFTPALPRDISMRRGPAIPGLDDLKLRNELREEDRALQIDDIRYERKKERNTEKERLEELVPRGDPGSRERQLEKKQEVTSKLQDFRDAKEAGEVEVPEADLMGDDGIEGYKKQKQAYERKKTEREIQKEERIRAKEAEREARLAGHKAKEASTMEYFKQLAKARFG</sequence>
<evidence type="ECO:0000256" key="2">
    <source>
        <dbReference type="SAM" id="MobiDB-lite"/>
    </source>
</evidence>
<feature type="non-terminal residue" evidence="3">
    <location>
        <position position="1"/>
    </location>
</feature>
<evidence type="ECO:0000313" key="4">
    <source>
        <dbReference type="Proteomes" id="UP000799536"/>
    </source>
</evidence>
<comment type="caution">
    <text evidence="3">The sequence shown here is derived from an EMBL/GenBank/DDBJ whole genome shotgun (WGS) entry which is preliminary data.</text>
</comment>
<evidence type="ECO:0000313" key="3">
    <source>
        <dbReference type="EMBL" id="KAF2198348.1"/>
    </source>
</evidence>
<dbReference type="OrthoDB" id="2139939at2759"/>
<reference evidence="3" key="1">
    <citation type="journal article" date="2020" name="Stud. Mycol.">
        <title>101 Dothideomycetes genomes: a test case for predicting lifestyles and emergence of pathogens.</title>
        <authorList>
            <person name="Haridas S."/>
            <person name="Albert R."/>
            <person name="Binder M."/>
            <person name="Bloem J."/>
            <person name="Labutti K."/>
            <person name="Salamov A."/>
            <person name="Andreopoulos B."/>
            <person name="Baker S."/>
            <person name="Barry K."/>
            <person name="Bills G."/>
            <person name="Bluhm B."/>
            <person name="Cannon C."/>
            <person name="Castanera R."/>
            <person name="Culley D."/>
            <person name="Daum C."/>
            <person name="Ezra D."/>
            <person name="Gonzalez J."/>
            <person name="Henrissat B."/>
            <person name="Kuo A."/>
            <person name="Liang C."/>
            <person name="Lipzen A."/>
            <person name="Lutzoni F."/>
            <person name="Magnuson J."/>
            <person name="Mondo S."/>
            <person name="Nolan M."/>
            <person name="Ohm R."/>
            <person name="Pangilinan J."/>
            <person name="Park H.-J."/>
            <person name="Ramirez L."/>
            <person name="Alfaro M."/>
            <person name="Sun H."/>
            <person name="Tritt A."/>
            <person name="Yoshinaga Y."/>
            <person name="Zwiers L.-H."/>
            <person name="Turgeon B."/>
            <person name="Goodwin S."/>
            <person name="Spatafora J."/>
            <person name="Crous P."/>
            <person name="Grigoriev I."/>
        </authorList>
    </citation>
    <scope>NUCLEOTIDE SEQUENCE</scope>
    <source>
        <strain evidence="3">ATCC 74209</strain>
    </source>
</reference>
<gene>
    <name evidence="3" type="ORF">GQ43DRAFT_338712</name>
</gene>
<feature type="region of interest" description="Disordered" evidence="2">
    <location>
        <begin position="1"/>
        <end position="58"/>
    </location>
</feature>
<feature type="region of interest" description="Disordered" evidence="2">
    <location>
        <begin position="101"/>
        <end position="253"/>
    </location>
</feature>
<name>A0A9P4JF86_9PLEO</name>
<feature type="coiled-coil region" evidence="1">
    <location>
        <begin position="266"/>
        <end position="299"/>
    </location>
</feature>
<dbReference type="PANTHER" id="PTHR34117:SF1">
    <property type="entry name" value="STYLE CELL-CYCLE INHIBITOR 1"/>
    <property type="match status" value="1"/>
</dbReference>
<dbReference type="AlphaFoldDB" id="A0A9P4JF86"/>
<protein>
    <submittedName>
        <fullName evidence="3">Uncharacterized protein</fullName>
    </submittedName>
</protein>
<keyword evidence="1" id="KW-0175">Coiled coil</keyword>
<keyword evidence="4" id="KW-1185">Reference proteome</keyword>